<evidence type="ECO:0000313" key="2">
    <source>
        <dbReference type="EMBL" id="GMM52987.1"/>
    </source>
</evidence>
<dbReference type="Pfam" id="PF00995">
    <property type="entry name" value="Sec1"/>
    <property type="match status" value="1"/>
</dbReference>
<reference evidence="2 3" key="1">
    <citation type="journal article" date="2023" name="Elife">
        <title>Identification of key yeast species and microbe-microbe interactions impacting larval growth of Drosophila in the wild.</title>
        <authorList>
            <person name="Mure A."/>
            <person name="Sugiura Y."/>
            <person name="Maeda R."/>
            <person name="Honda K."/>
            <person name="Sakurai N."/>
            <person name="Takahashi Y."/>
            <person name="Watada M."/>
            <person name="Katoh T."/>
            <person name="Gotoh A."/>
            <person name="Gotoh Y."/>
            <person name="Taniguchi I."/>
            <person name="Nakamura K."/>
            <person name="Hayashi T."/>
            <person name="Katayama T."/>
            <person name="Uemura T."/>
            <person name="Hattori Y."/>
        </authorList>
    </citation>
    <scope>NUCLEOTIDE SEQUENCE [LARGE SCALE GENOMIC DNA]</scope>
    <source>
        <strain evidence="2 3">SB-73</strain>
    </source>
</reference>
<keyword evidence="3" id="KW-1185">Reference proteome</keyword>
<dbReference type="Proteomes" id="UP001362899">
    <property type="component" value="Unassembled WGS sequence"/>
</dbReference>
<dbReference type="Gene3D" id="1.25.40.60">
    <property type="match status" value="1"/>
</dbReference>
<accession>A0AAV5RPZ7</accession>
<dbReference type="InterPro" id="IPR027482">
    <property type="entry name" value="Sec1-like_dom2"/>
</dbReference>
<name>A0AAV5RPZ7_STABA</name>
<dbReference type="InterPro" id="IPR043127">
    <property type="entry name" value="Sec-1-like_dom3a"/>
</dbReference>
<protein>
    <submittedName>
        <fullName evidence="2">Vps45 protein</fullName>
    </submittedName>
</protein>
<dbReference type="InterPro" id="IPR036045">
    <property type="entry name" value="Sec1-like_sf"/>
</dbReference>
<comment type="caution">
    <text evidence="2">The sequence shown here is derived from an EMBL/GenBank/DDBJ whole genome shotgun (WGS) entry which is preliminary data.</text>
</comment>
<organism evidence="2 3">
    <name type="scientific">Starmerella bacillaris</name>
    <name type="common">Yeast</name>
    <name type="synonym">Candida zemplinina</name>
    <dbReference type="NCBI Taxonomy" id="1247836"/>
    <lineage>
        <taxon>Eukaryota</taxon>
        <taxon>Fungi</taxon>
        <taxon>Dikarya</taxon>
        <taxon>Ascomycota</taxon>
        <taxon>Saccharomycotina</taxon>
        <taxon>Dipodascomycetes</taxon>
        <taxon>Dipodascales</taxon>
        <taxon>Trichomonascaceae</taxon>
        <taxon>Starmerella</taxon>
    </lineage>
</organism>
<proteinExistence type="inferred from homology"/>
<evidence type="ECO:0000313" key="3">
    <source>
        <dbReference type="Proteomes" id="UP001362899"/>
    </source>
</evidence>
<dbReference type="Gene3D" id="3.90.830.10">
    <property type="entry name" value="Syntaxin Binding Protein 1, Chain A, domain 2"/>
    <property type="match status" value="1"/>
</dbReference>
<dbReference type="GO" id="GO:0016192">
    <property type="term" value="P:vesicle-mediated transport"/>
    <property type="evidence" value="ECO:0007669"/>
    <property type="project" value="InterPro"/>
</dbReference>
<dbReference type="PANTHER" id="PTHR11679">
    <property type="entry name" value="VESICLE PROTEIN SORTING-ASSOCIATED"/>
    <property type="match status" value="1"/>
</dbReference>
<comment type="similarity">
    <text evidence="1">Belongs to the STXBP/unc-18/SEC1 family.</text>
</comment>
<dbReference type="EMBL" id="BTGC01000008">
    <property type="protein sequence ID" value="GMM52987.1"/>
    <property type="molecule type" value="Genomic_DNA"/>
</dbReference>
<gene>
    <name evidence="2" type="ORF">DASB73_039500</name>
</gene>
<evidence type="ECO:0000256" key="1">
    <source>
        <dbReference type="ARBA" id="ARBA00009884"/>
    </source>
</evidence>
<dbReference type="SUPFAM" id="SSF56815">
    <property type="entry name" value="Sec1/munc18-like (SM) proteins"/>
    <property type="match status" value="1"/>
</dbReference>
<dbReference type="InterPro" id="IPR043154">
    <property type="entry name" value="Sec-1-like_dom1"/>
</dbReference>
<dbReference type="PIRSF" id="PIRSF005715">
    <property type="entry name" value="VPS45_Sec1"/>
    <property type="match status" value="1"/>
</dbReference>
<dbReference type="AlphaFoldDB" id="A0AAV5RPZ7"/>
<dbReference type="Gene3D" id="3.40.50.2060">
    <property type="match status" value="1"/>
</dbReference>
<dbReference type="Gene3D" id="3.40.50.1910">
    <property type="match status" value="1"/>
</dbReference>
<dbReference type="InterPro" id="IPR001619">
    <property type="entry name" value="Sec1-like"/>
</dbReference>
<sequence>MSGLLNEVTLSYVDRLVEDNGRAKVLLLDSDTTAILSLASTQSRLLRKDVFLIDKIDNYQRQKMRHLDCTVFVRPTSASISSVLEELHDPKYGKYSLVFSNLLRKSQLERMAEADDYSCVERVQEMLLDYLKINTDFFHCNVPIPWASSYQTWDTEAFETCSESMFAMIASLKIGKPQLRYDINSSLSRQFVQKLGQELQANSGILPSSNKKGQNLVLVLDRFNDPVTPLISHWTYQAMVDELLGIVNNRVDLHLAPDVPPSHREIVLSQDQDAFFKDSMFLNFGDLGAAVRDYVQHYSSKSKSSEQLETVADIKKFVDMLPDFRKLQDNTTKHVSLVGELSRLVSEEHLLEVSEVEQSLACSDNHSSDLQSIRKLIALPNLSPVIKYRVVCLYGLRFRTNSQFQFGQLMQALKIQYGDNALDSSVHTLMKIYSANKFPQEDLFSQGSLFNRAQLGLKGLRGVENVYTQHKPLLESILSLLVRNKLPIEKYPFTAPPNGEQELGCVLIFVIGGVTFEEARVVGEWNKLGNTPKVILGGTDVINPKKFLRVIEETNWS</sequence>